<feature type="compositionally biased region" description="Basic and acidic residues" evidence="4">
    <location>
        <begin position="356"/>
        <end position="371"/>
    </location>
</feature>
<dbReference type="PANTHER" id="PTHR45670">
    <property type="entry name" value="E3 UBIQUITIN-PROTEIN LIGASE TRIP12"/>
    <property type="match status" value="1"/>
</dbReference>
<dbReference type="AlphaFoldDB" id="A0A7S3UB95"/>
<keyword evidence="1" id="KW-0808">Transferase</keyword>
<evidence type="ECO:0000256" key="4">
    <source>
        <dbReference type="SAM" id="MobiDB-lite"/>
    </source>
</evidence>
<accession>A0A7S3UB95</accession>
<evidence type="ECO:0000256" key="3">
    <source>
        <dbReference type="PROSITE-ProRule" id="PRU00104"/>
    </source>
</evidence>
<dbReference type="Gene3D" id="3.90.1750.10">
    <property type="entry name" value="Hect, E3 ligase catalytic domains"/>
    <property type="match status" value="1"/>
</dbReference>
<evidence type="ECO:0000259" key="6">
    <source>
        <dbReference type="PROSITE" id="PS50237"/>
    </source>
</evidence>
<evidence type="ECO:0000256" key="5">
    <source>
        <dbReference type="SAM" id="SignalP"/>
    </source>
</evidence>
<dbReference type="PANTHER" id="PTHR45670:SF1">
    <property type="entry name" value="E3 UBIQUITIN-PROTEIN LIGASE HECTD1"/>
    <property type="match status" value="1"/>
</dbReference>
<dbReference type="SUPFAM" id="SSF56204">
    <property type="entry name" value="Hect, E3 ligase catalytic domain"/>
    <property type="match status" value="1"/>
</dbReference>
<feature type="region of interest" description="Disordered" evidence="4">
    <location>
        <begin position="343"/>
        <end position="398"/>
    </location>
</feature>
<evidence type="ECO:0000313" key="7">
    <source>
        <dbReference type="EMBL" id="CAE0608566.1"/>
    </source>
</evidence>
<protein>
    <recommendedName>
        <fullName evidence="6">HECT domain-containing protein</fullName>
    </recommendedName>
</protein>
<feature type="compositionally biased region" description="Acidic residues" evidence="4">
    <location>
        <begin position="414"/>
        <end position="441"/>
    </location>
</feature>
<dbReference type="InterPro" id="IPR035983">
    <property type="entry name" value="Hect_E3_ubiquitin_ligase"/>
</dbReference>
<feature type="region of interest" description="Disordered" evidence="4">
    <location>
        <begin position="480"/>
        <end position="530"/>
    </location>
</feature>
<name>A0A7S3UB95_9CHLO</name>
<organism evidence="7">
    <name type="scientific">Picocystis salinarum</name>
    <dbReference type="NCBI Taxonomy" id="88271"/>
    <lineage>
        <taxon>Eukaryota</taxon>
        <taxon>Viridiplantae</taxon>
        <taxon>Chlorophyta</taxon>
        <taxon>Picocystophyceae</taxon>
        <taxon>Picocystales</taxon>
        <taxon>Picocystaceae</taxon>
        <taxon>Picocystis</taxon>
    </lineage>
</organism>
<feature type="domain" description="HECT" evidence="6">
    <location>
        <begin position="774"/>
        <end position="1133"/>
    </location>
</feature>
<dbReference type="Gene3D" id="3.30.2410.10">
    <property type="entry name" value="Hect, E3 ligase catalytic domain"/>
    <property type="match status" value="1"/>
</dbReference>
<reference evidence="7" key="1">
    <citation type="submission" date="2021-01" db="EMBL/GenBank/DDBJ databases">
        <authorList>
            <person name="Corre E."/>
            <person name="Pelletier E."/>
            <person name="Niang G."/>
            <person name="Scheremetjew M."/>
            <person name="Finn R."/>
            <person name="Kale V."/>
            <person name="Holt S."/>
            <person name="Cochrane G."/>
            <person name="Meng A."/>
            <person name="Brown T."/>
            <person name="Cohen L."/>
        </authorList>
    </citation>
    <scope>NUCLEOTIDE SEQUENCE</scope>
    <source>
        <strain evidence="7">CCMP1897</strain>
    </source>
</reference>
<gene>
    <name evidence="7" type="ORF">PSAL00342_LOCUS2385</name>
</gene>
<feature type="active site" description="Glycyl thioester intermediate" evidence="3">
    <location>
        <position position="1100"/>
    </location>
</feature>
<dbReference type="SMART" id="SM00119">
    <property type="entry name" value="HECTc"/>
    <property type="match status" value="1"/>
</dbReference>
<evidence type="ECO:0000256" key="2">
    <source>
        <dbReference type="ARBA" id="ARBA00022786"/>
    </source>
</evidence>
<proteinExistence type="predicted"/>
<dbReference type="Pfam" id="PF00632">
    <property type="entry name" value="HECT"/>
    <property type="match status" value="1"/>
</dbReference>
<dbReference type="GO" id="GO:0061630">
    <property type="term" value="F:ubiquitin protein ligase activity"/>
    <property type="evidence" value="ECO:0007669"/>
    <property type="project" value="InterPro"/>
</dbReference>
<feature type="chain" id="PRO_5031320596" description="HECT domain-containing protein" evidence="5">
    <location>
        <begin position="23"/>
        <end position="1133"/>
    </location>
</feature>
<dbReference type="InterPro" id="IPR000569">
    <property type="entry name" value="HECT_dom"/>
</dbReference>
<dbReference type="PROSITE" id="PS50237">
    <property type="entry name" value="HECT"/>
    <property type="match status" value="1"/>
</dbReference>
<feature type="region of interest" description="Disordered" evidence="4">
    <location>
        <begin position="410"/>
        <end position="441"/>
    </location>
</feature>
<sequence>MNNTVRHKCLVILCKIVHFCSSDQLQELLQDIPFSSFLASLLSTGDSTSCQYSLMMCDILMEKRADLFGRAFLREGVVHAIDVLAATPVQEEAEKEVKPSHGRRWAFVASPRTPGGPGAVPRAVIARSAAQFKAARFPLLSEADGRDAKLYGLEGLAQLRQISSGLAQASDKKDYDVAFKSLTELNTLLSGKSEHGMFSRFELASSGLVQTLKQFLLKDSGCQLDIQALKVTADVLLNAETCSMKDFIGHLNEVLSSTERFRCLLLAQSERPGRILTDSGTLSVLAHPLKLRLVRHSTESQFKDYGDNVVLIEPLATMSAIEEFLWPRISPDGEETSLKLNAKEVKESSHTQYEPRQTRRSSEEALREAQRKGKGPVVDSDKSLNVESSTQKPPIHGQTANLKLKDVQVQAKDDAEEVTDDNEEEDDLDECAEEDMMDDEDLISEEEDYIADMEEMADDIEDGEDDHELETLNEVHDVDLEEKKGGDAQHSLSLQQSPRRAMESNTGSAGTREPVKEKEEGGGSGTGRPKLVFEMNGVVIDPTSTIFRAIRQSSKLSDEEEVSAVEVEPPGVWDTVYTLVYRGEGAGELQSTTEMLHSPPLSKTKEIGELLGGFDSLHISSDPSVNDVVDLLRILEYLSRSTPYLLEDAERYGTISAETFVNSKLTSKLKRQLQDALLVCSGGLPRWCELLVKQCPFIFSFESRQQYFYRTCLGLGRALQHLQQQHDLEGRASHRNVNANDFRVGRLQRQKVRVSRKRILDSAAKVFEMYAGQKAVLEVEYFGEVGTGLGPTLEFYTLVSQELQKKSLGLWRCEHGAASFGNHKSSEFVSAPHGLFPSPLSPDVREKKEGKVVLSRFKLCGRLVGKALQDNRLLDLPISPVFYSLLLKRRVGIADVCRMDPTLGKQLVGIKTALAQHESGTPLVIFGTKLEDLHLEFSVPGYPEYRITSEDNFEEVTEKNVDNWLEAVLDATLGAGVSQQVEAFRAGFSEVLDSSRLNIFSEDEIECLLCGSVEEWKPEYLLECIKFDHGYSPSSTPVKHLLEVLCSLTEEDRRRFLRFVTGSPRLPAGGLAALQPRLTVVRKHSADDASAKDLPSVMTCANYLKLPAYEDVNVLRERLMYALHEGQGSFDLS</sequence>
<dbReference type="InterPro" id="IPR045322">
    <property type="entry name" value="HECTD1/TRIP12-like"/>
</dbReference>
<keyword evidence="5" id="KW-0732">Signal</keyword>
<dbReference type="EMBL" id="HBIS01002676">
    <property type="protein sequence ID" value="CAE0608566.1"/>
    <property type="molecule type" value="Transcribed_RNA"/>
</dbReference>
<dbReference type="GO" id="GO:0043161">
    <property type="term" value="P:proteasome-mediated ubiquitin-dependent protein catabolic process"/>
    <property type="evidence" value="ECO:0007669"/>
    <property type="project" value="TreeGrafter"/>
</dbReference>
<dbReference type="GO" id="GO:0000209">
    <property type="term" value="P:protein polyubiquitination"/>
    <property type="evidence" value="ECO:0007669"/>
    <property type="project" value="TreeGrafter"/>
</dbReference>
<dbReference type="CDD" id="cd00078">
    <property type="entry name" value="HECTc"/>
    <property type="match status" value="1"/>
</dbReference>
<feature type="compositionally biased region" description="Polar residues" evidence="4">
    <location>
        <begin position="490"/>
        <end position="509"/>
    </location>
</feature>
<feature type="signal peptide" evidence="5">
    <location>
        <begin position="1"/>
        <end position="22"/>
    </location>
</feature>
<evidence type="ECO:0000256" key="1">
    <source>
        <dbReference type="ARBA" id="ARBA00022679"/>
    </source>
</evidence>
<keyword evidence="2 3" id="KW-0833">Ubl conjugation pathway</keyword>